<feature type="chain" id="PRO_5046116738" evidence="2">
    <location>
        <begin position="25"/>
        <end position="599"/>
    </location>
</feature>
<feature type="domain" description="Predicted membrane protein YciQ-like C-terminal" evidence="4">
    <location>
        <begin position="463"/>
        <end position="528"/>
    </location>
</feature>
<feature type="compositionally biased region" description="Basic and acidic residues" evidence="1">
    <location>
        <begin position="256"/>
        <end position="265"/>
    </location>
</feature>
<feature type="compositionally biased region" description="Gly residues" evidence="1">
    <location>
        <begin position="574"/>
        <end position="599"/>
    </location>
</feature>
<reference evidence="5 6" key="1">
    <citation type="submission" date="2023-07" db="EMBL/GenBank/DDBJ databases">
        <title>Sequencing the genomes of 1000 actinobacteria strains.</title>
        <authorList>
            <person name="Klenk H.-P."/>
        </authorList>
    </citation>
    <scope>NUCLEOTIDE SEQUENCE [LARGE SCALE GENOMIC DNA]</scope>
    <source>
        <strain evidence="5 6">DSM 17163</strain>
    </source>
</reference>
<accession>A0ABT9NIV8</accession>
<dbReference type="EMBL" id="JAUSQX010000001">
    <property type="protein sequence ID" value="MDP9806968.1"/>
    <property type="molecule type" value="Genomic_DNA"/>
</dbReference>
<organism evidence="5 6">
    <name type="scientific">Trueperella bonasi</name>
    <dbReference type="NCBI Taxonomy" id="312286"/>
    <lineage>
        <taxon>Bacteria</taxon>
        <taxon>Bacillati</taxon>
        <taxon>Actinomycetota</taxon>
        <taxon>Actinomycetes</taxon>
        <taxon>Actinomycetales</taxon>
        <taxon>Actinomycetaceae</taxon>
        <taxon>Trueperella</taxon>
    </lineage>
</organism>
<keyword evidence="6" id="KW-1185">Reference proteome</keyword>
<name>A0ABT9NIV8_9ACTO</name>
<evidence type="ECO:0000259" key="3">
    <source>
        <dbReference type="Pfam" id="PF09972"/>
    </source>
</evidence>
<feature type="region of interest" description="Disordered" evidence="1">
    <location>
        <begin position="563"/>
        <end position="599"/>
    </location>
</feature>
<feature type="compositionally biased region" description="Low complexity" evidence="1">
    <location>
        <begin position="563"/>
        <end position="573"/>
    </location>
</feature>
<dbReference type="Pfam" id="PF20990">
    <property type="entry name" value="DUF2207_C"/>
    <property type="match status" value="1"/>
</dbReference>
<feature type="region of interest" description="Disordered" evidence="1">
    <location>
        <begin position="235"/>
        <end position="265"/>
    </location>
</feature>
<dbReference type="InterPro" id="IPR048389">
    <property type="entry name" value="YciQ-like_C"/>
</dbReference>
<protein>
    <submittedName>
        <fullName evidence="5">Membrane protein YgcG</fullName>
    </submittedName>
</protein>
<evidence type="ECO:0000259" key="4">
    <source>
        <dbReference type="Pfam" id="PF20990"/>
    </source>
</evidence>
<evidence type="ECO:0000256" key="2">
    <source>
        <dbReference type="SAM" id="SignalP"/>
    </source>
</evidence>
<dbReference type="Proteomes" id="UP001243212">
    <property type="component" value="Unassembled WGS sequence"/>
</dbReference>
<comment type="caution">
    <text evidence="5">The sequence shown here is derived from an EMBL/GenBank/DDBJ whole genome shotgun (WGS) entry which is preliminary data.</text>
</comment>
<evidence type="ECO:0000313" key="6">
    <source>
        <dbReference type="Proteomes" id="UP001243212"/>
    </source>
</evidence>
<dbReference type="InterPro" id="IPR018702">
    <property type="entry name" value="DUF2207"/>
</dbReference>
<sequence>MAMKKIWIALLVLFAVVGIAPAAAANVISDIAIEAEILADGSAVITDTRTFTANEGSEHYISLENLGPSDVVGFSVVLNGHQLEDVGEWDVDRSRLEKAGKSGVVTLYDGYELAFGFGDYGTHTAVMTYTVTNFVENLEDGAQAVYWEFIPKNMTRTENVTIRLTSAEGVTFNQENSRIWGFGFEGETEITPEALVMRTTAEITARDYMTLLAIFPQAPFTSTVTMPHTSESLEARAKEGSIWEDDPDGGDSPTRGWKDSGTSRKSPDFDWKEIISGLGKGLSSMVGLLFWSIVLFFGFEYYKKDKNKQISQHEARGLFSFGAKPTVGKEDYWREVPYQGPVADVVAVASSALPGLATALLLQWIKDGALREVQHVSGWVFKREEAAFRIEGTPVFRSDVERTYWDFIVRAARDDATLQRKEIEKFTRRNSDSVGSWQSSARAYSREKLKEQGLVETFETTTFGLFTRTHTRINQEGMELKNRIQGFKNYLRDFSLLNERGASNVLLWDEYMIWAGFLGIAEEVARQFNIVDPTYTQATSITQTSTVISHDFSNHMESTYKSAISRSSSSSSSSGGGGRSSSSGGGGGARGGGSGGGIR</sequence>
<keyword evidence="2" id="KW-0732">Signal</keyword>
<feature type="domain" description="DUF2207" evidence="3">
    <location>
        <begin position="28"/>
        <end position="215"/>
    </location>
</feature>
<evidence type="ECO:0000256" key="1">
    <source>
        <dbReference type="SAM" id="MobiDB-lite"/>
    </source>
</evidence>
<gene>
    <name evidence="5" type="ORF">J2S70_001550</name>
</gene>
<dbReference type="Pfam" id="PF09972">
    <property type="entry name" value="DUF2207"/>
    <property type="match status" value="1"/>
</dbReference>
<proteinExistence type="predicted"/>
<evidence type="ECO:0000313" key="5">
    <source>
        <dbReference type="EMBL" id="MDP9806968.1"/>
    </source>
</evidence>
<feature type="signal peptide" evidence="2">
    <location>
        <begin position="1"/>
        <end position="24"/>
    </location>
</feature>